<evidence type="ECO:0000256" key="5">
    <source>
        <dbReference type="ARBA" id="ARBA00023137"/>
    </source>
</evidence>
<dbReference type="GO" id="GO:0004715">
    <property type="term" value="F:non-membrane spanning protein tyrosine kinase activity"/>
    <property type="evidence" value="ECO:0007669"/>
    <property type="project" value="UniProtKB-EC"/>
</dbReference>
<evidence type="ECO:0000256" key="2">
    <source>
        <dbReference type="ARBA" id="ARBA00022741"/>
    </source>
</evidence>
<evidence type="ECO:0000313" key="7">
    <source>
        <dbReference type="EMBL" id="MFC4639989.1"/>
    </source>
</evidence>
<dbReference type="RefSeq" id="WP_380062974.1">
    <property type="nucleotide sequence ID" value="NZ_JBHSEI010000011.1"/>
</dbReference>
<evidence type="ECO:0000259" key="6">
    <source>
        <dbReference type="Pfam" id="PF13614"/>
    </source>
</evidence>
<dbReference type="SUPFAM" id="SSF52540">
    <property type="entry name" value="P-loop containing nucleoside triphosphate hydrolases"/>
    <property type="match status" value="1"/>
</dbReference>
<proteinExistence type="predicted"/>
<dbReference type="InterPro" id="IPR050445">
    <property type="entry name" value="Bact_polysacc_biosynth/exp"/>
</dbReference>
<keyword evidence="8" id="KW-1185">Reference proteome</keyword>
<dbReference type="CDD" id="cd05387">
    <property type="entry name" value="BY-kinase"/>
    <property type="match status" value="1"/>
</dbReference>
<keyword evidence="5" id="KW-0829">Tyrosine-protein kinase</keyword>
<dbReference type="InterPro" id="IPR025669">
    <property type="entry name" value="AAA_dom"/>
</dbReference>
<organism evidence="7 8">
    <name type="scientific">Deinococcus hohokamensis</name>
    <dbReference type="NCBI Taxonomy" id="309883"/>
    <lineage>
        <taxon>Bacteria</taxon>
        <taxon>Thermotogati</taxon>
        <taxon>Deinococcota</taxon>
        <taxon>Deinococci</taxon>
        <taxon>Deinococcales</taxon>
        <taxon>Deinococcaceae</taxon>
        <taxon>Deinococcus</taxon>
    </lineage>
</organism>
<accession>A0ABV9ICD3</accession>
<feature type="domain" description="AAA" evidence="6">
    <location>
        <begin position="340"/>
        <end position="479"/>
    </location>
</feature>
<dbReference type="EC" id="2.7.10.2" evidence="7"/>
<comment type="caution">
    <text evidence="7">The sequence shown here is derived from an EMBL/GenBank/DDBJ whole genome shotgun (WGS) entry which is preliminary data.</text>
</comment>
<keyword evidence="1 7" id="KW-0808">Transferase</keyword>
<dbReference type="Proteomes" id="UP001595952">
    <property type="component" value="Unassembled WGS sequence"/>
</dbReference>
<protein>
    <submittedName>
        <fullName evidence="7">Polysaccharide biosynthesis tyrosine autokinase</fullName>
        <ecNumber evidence="7">2.7.10.2</ecNumber>
    </submittedName>
</protein>
<sequence>MTTTRSFSNSSTENIDFSHIIGALRRRWLPVVLAPLLIGGATYTLSKRQAPVYQASSSLMAAPSDSGGVLGEASITASPLPQGAAEQVLHSRDTVKRILQIVENSTLSEGNKKAIMQDMNSELANGNYERLRLKARLDSQQRGTYEVQSSAETPQAARILADAAATALLEWDVQRVKGSVSLARENFQQQLTELNLRVAAATPGSVEQQALQTARAQLVLSLSQASVLEKGARGNLTLLSVANAPSRPVSPKPLRNSVLSALVSLFGVVGLALLLEAVGRKINSSNDLSEMGLPVLGELPYLSGLKRAQTVSSVKSGKLYEPTGFIRVNMSAALPQTSAVVAVTSARPGEGKSSAVAATAVAYALAGKRVLIIDLDLHRPMQQELWQTQGRKSVALSTSSIPQAMTVAQAVASPEFAGAYEVSEGIDLLPAGEGGRAAASVLGDPNFPPLLRQWSKGYDVVIIDTPPIRAVADALSIARSTDGLAMVVESQHTPVPDVERAVRDINTTGVRFLGVILNKVKLGEQGYYSYGYASAD</sequence>
<keyword evidence="2" id="KW-0547">Nucleotide-binding</keyword>
<evidence type="ECO:0000256" key="3">
    <source>
        <dbReference type="ARBA" id="ARBA00022777"/>
    </source>
</evidence>
<keyword evidence="3" id="KW-0418">Kinase</keyword>
<gene>
    <name evidence="7" type="ORF">ACFO0D_16805</name>
</gene>
<dbReference type="PANTHER" id="PTHR32309">
    <property type="entry name" value="TYROSINE-PROTEIN KINASE"/>
    <property type="match status" value="1"/>
</dbReference>
<evidence type="ECO:0000256" key="1">
    <source>
        <dbReference type="ARBA" id="ARBA00022679"/>
    </source>
</evidence>
<dbReference type="NCBIfam" id="TIGR01007">
    <property type="entry name" value="eps_fam"/>
    <property type="match status" value="1"/>
</dbReference>
<keyword evidence="4" id="KW-0067">ATP-binding</keyword>
<dbReference type="Pfam" id="PF13614">
    <property type="entry name" value="AAA_31"/>
    <property type="match status" value="1"/>
</dbReference>
<reference evidence="8" key="1">
    <citation type="journal article" date="2019" name="Int. J. Syst. Evol. Microbiol.">
        <title>The Global Catalogue of Microorganisms (GCM) 10K type strain sequencing project: providing services to taxonomists for standard genome sequencing and annotation.</title>
        <authorList>
            <consortium name="The Broad Institute Genomics Platform"/>
            <consortium name="The Broad Institute Genome Sequencing Center for Infectious Disease"/>
            <person name="Wu L."/>
            <person name="Ma J."/>
        </authorList>
    </citation>
    <scope>NUCLEOTIDE SEQUENCE [LARGE SCALE GENOMIC DNA]</scope>
    <source>
        <strain evidence="8">CCUG 55995</strain>
    </source>
</reference>
<dbReference type="InterPro" id="IPR005702">
    <property type="entry name" value="Wzc-like_C"/>
</dbReference>
<evidence type="ECO:0000256" key="4">
    <source>
        <dbReference type="ARBA" id="ARBA00022840"/>
    </source>
</evidence>
<name>A0ABV9ICD3_9DEIO</name>
<dbReference type="EMBL" id="JBHSEI010000011">
    <property type="protein sequence ID" value="MFC4639989.1"/>
    <property type="molecule type" value="Genomic_DNA"/>
</dbReference>
<dbReference type="PANTHER" id="PTHR32309:SF31">
    <property type="entry name" value="CAPSULAR EXOPOLYSACCHARIDE FAMILY"/>
    <property type="match status" value="1"/>
</dbReference>
<dbReference type="InterPro" id="IPR027417">
    <property type="entry name" value="P-loop_NTPase"/>
</dbReference>
<dbReference type="Gene3D" id="3.40.50.300">
    <property type="entry name" value="P-loop containing nucleotide triphosphate hydrolases"/>
    <property type="match status" value="1"/>
</dbReference>
<evidence type="ECO:0000313" key="8">
    <source>
        <dbReference type="Proteomes" id="UP001595952"/>
    </source>
</evidence>